<feature type="domain" description="AB hydrolase-1" evidence="1">
    <location>
        <begin position="41"/>
        <end position="165"/>
    </location>
</feature>
<dbReference type="InterPro" id="IPR050266">
    <property type="entry name" value="AB_hydrolase_sf"/>
</dbReference>
<dbReference type="EC" id="3.8.1.3" evidence="2"/>
<accession>A0A679IVM8</accession>
<dbReference type="SUPFAM" id="SSF53474">
    <property type="entry name" value="alpha/beta-Hydrolases"/>
    <property type="match status" value="1"/>
</dbReference>
<sequence>MIGRAQRTIADVTASLLSLPTFDIERNGVRIHGRVGGNGAPLLLLHGHPQTHAIWHRVAPALAERFTLVAVDLRGYGDSGRPAADAEHAVYSKREMALDALAAMQHHGFERFGVLAHDRGARVAHRLAADHPDAVERMLLLDIAPTLAMYENTSEAFAKAYWHWFFLIQPPPLPEALIASDPVRYIRSVMGGRHAGLAPFAPEVLAEYERCAAIAGTAESICEDYRASATIDLTHDRADIAAGLRLAQPLRVLWGEHGAVGKAFDVLALWRERAAEASGRALPCGHYIPEEAPDALVAEALAFFLPSGHPHPHPSAGATP</sequence>
<dbReference type="GO" id="GO:0016020">
    <property type="term" value="C:membrane"/>
    <property type="evidence" value="ECO:0007669"/>
    <property type="project" value="TreeGrafter"/>
</dbReference>
<keyword evidence="2" id="KW-0378">Hydrolase</keyword>
<dbReference type="GO" id="GO:0018785">
    <property type="term" value="F:haloacetate dehalogenase activity"/>
    <property type="evidence" value="ECO:0007669"/>
    <property type="project" value="UniProtKB-EC"/>
</dbReference>
<dbReference type="AlphaFoldDB" id="A0A679IVM8"/>
<name>A0A679IVM8_VARPD</name>
<dbReference type="PANTHER" id="PTHR43798">
    <property type="entry name" value="MONOACYLGLYCEROL LIPASE"/>
    <property type="match status" value="1"/>
</dbReference>
<protein>
    <submittedName>
        <fullName evidence="2">Fluoroacetate dehalogenase</fullName>
        <ecNumber evidence="2">3.8.1.3</ecNumber>
    </submittedName>
</protein>
<dbReference type="Pfam" id="PF00561">
    <property type="entry name" value="Abhydrolase_1"/>
    <property type="match status" value="1"/>
</dbReference>
<dbReference type="PANTHER" id="PTHR43798:SF33">
    <property type="entry name" value="HYDROLASE, PUTATIVE (AFU_ORTHOLOGUE AFUA_2G14860)-RELATED"/>
    <property type="match status" value="1"/>
</dbReference>
<dbReference type="InterPro" id="IPR029058">
    <property type="entry name" value="AB_hydrolase_fold"/>
</dbReference>
<dbReference type="InterPro" id="IPR000073">
    <property type="entry name" value="AB_hydrolase_1"/>
</dbReference>
<evidence type="ECO:0000259" key="1">
    <source>
        <dbReference type="Pfam" id="PF00561"/>
    </source>
</evidence>
<reference evidence="2" key="1">
    <citation type="submission" date="2019-12" db="EMBL/GenBank/DDBJ databases">
        <authorList>
            <person name="Cremers G."/>
        </authorList>
    </citation>
    <scope>NUCLEOTIDE SEQUENCE</scope>
    <source>
        <strain evidence="2">Vvax</strain>
    </source>
</reference>
<proteinExistence type="predicted"/>
<evidence type="ECO:0000313" key="2">
    <source>
        <dbReference type="EMBL" id="CAA2103758.1"/>
    </source>
</evidence>
<dbReference type="EMBL" id="LR743507">
    <property type="protein sequence ID" value="CAA2103758.1"/>
    <property type="molecule type" value="Genomic_DNA"/>
</dbReference>
<gene>
    <name evidence="2" type="ORF">VVAX_02421</name>
</gene>
<dbReference type="Gene3D" id="3.40.50.1820">
    <property type="entry name" value="alpha/beta hydrolase"/>
    <property type="match status" value="1"/>
</dbReference>
<organism evidence="2">
    <name type="scientific">Variovorax paradoxus</name>
    <dbReference type="NCBI Taxonomy" id="34073"/>
    <lineage>
        <taxon>Bacteria</taxon>
        <taxon>Pseudomonadati</taxon>
        <taxon>Pseudomonadota</taxon>
        <taxon>Betaproteobacteria</taxon>
        <taxon>Burkholderiales</taxon>
        <taxon>Comamonadaceae</taxon>
        <taxon>Variovorax</taxon>
    </lineage>
</organism>